<proteinExistence type="predicted"/>
<keyword evidence="2" id="KW-1185">Reference proteome</keyword>
<organism evidence="1 2">
    <name type="scientific">Trueperella bialowiezensis</name>
    <dbReference type="NCBI Taxonomy" id="312285"/>
    <lineage>
        <taxon>Bacteria</taxon>
        <taxon>Bacillati</taxon>
        <taxon>Actinomycetota</taxon>
        <taxon>Actinomycetes</taxon>
        <taxon>Actinomycetales</taxon>
        <taxon>Actinomycetaceae</taxon>
        <taxon>Trueperella</taxon>
    </lineage>
</organism>
<dbReference type="KEGG" id="tbw:NCTC13354_01012"/>
<accession>A0A3S4VAL3</accession>
<reference evidence="1 2" key="1">
    <citation type="submission" date="2018-12" db="EMBL/GenBank/DDBJ databases">
        <authorList>
            <consortium name="Pathogen Informatics"/>
        </authorList>
    </citation>
    <scope>NUCLEOTIDE SEQUENCE [LARGE SCALE GENOMIC DNA]</scope>
    <source>
        <strain evidence="1 2">NCTC13354</strain>
    </source>
</reference>
<gene>
    <name evidence="1" type="ORF">NCTC13354_01012</name>
</gene>
<name>A0A3S4VAL3_9ACTO</name>
<dbReference type="EMBL" id="LR134476">
    <property type="protein sequence ID" value="VEI13300.1"/>
    <property type="molecule type" value="Genomic_DNA"/>
</dbReference>
<dbReference type="Proteomes" id="UP000269542">
    <property type="component" value="Chromosome"/>
</dbReference>
<dbReference type="AlphaFoldDB" id="A0A3S4VAL3"/>
<evidence type="ECO:0000313" key="2">
    <source>
        <dbReference type="Proteomes" id="UP000269542"/>
    </source>
</evidence>
<sequence>MAAATASAAAPLRTKSPPAFRVRFSRSPGAVHRFPGYMFASRGRQNAGFGTPGTKPIPPEPIELVFAHTIEGVLIFLANWLTEGFKKEVENGLHRK</sequence>
<protein>
    <submittedName>
        <fullName evidence="1">Uncharacterized protein</fullName>
    </submittedName>
</protein>
<evidence type="ECO:0000313" key="1">
    <source>
        <dbReference type="EMBL" id="VEI13300.1"/>
    </source>
</evidence>